<reference evidence="4" key="1">
    <citation type="submission" date="2017-12" db="EMBL/GenBank/DDBJ databases">
        <title>High-resolution comparative analysis of great ape genomes.</title>
        <authorList>
            <person name="Pollen A."/>
            <person name="Hastie A."/>
            <person name="Hormozdiari F."/>
            <person name="Dougherty M."/>
            <person name="Liu R."/>
            <person name="Chaisson M."/>
            <person name="Hoppe E."/>
            <person name="Hill C."/>
            <person name="Pang A."/>
            <person name="Hillier L."/>
            <person name="Baker C."/>
            <person name="Armstrong J."/>
            <person name="Shendure J."/>
            <person name="Paten B."/>
            <person name="Wilson R."/>
            <person name="Chao H."/>
            <person name="Schneider V."/>
            <person name="Ventura M."/>
            <person name="Kronenberg Z."/>
            <person name="Murali S."/>
            <person name="Gordon D."/>
            <person name="Cantsilieris S."/>
            <person name="Munson K."/>
            <person name="Nelson B."/>
            <person name="Raja A."/>
            <person name="Underwood J."/>
            <person name="Diekhans M."/>
            <person name="Fiddes I."/>
            <person name="Haussler D."/>
            <person name="Eichler E."/>
        </authorList>
    </citation>
    <scope>NUCLEOTIDE SEQUENCE [LARGE SCALE GENOMIC DNA]</scope>
    <source>
        <strain evidence="4">Susie</strain>
    </source>
</reference>
<dbReference type="EMBL" id="NDHI03003283">
    <property type="protein sequence ID" value="PNJ89037.1"/>
    <property type="molecule type" value="Genomic_DNA"/>
</dbReference>
<comment type="similarity">
    <text evidence="1">Belongs to the peptidase A1 family.</text>
</comment>
<sequence>MHLHPSNTPPFHQPRKEAVISKQRVPLKKFKSIRETMKEKGLLGEFLRTHKYDPAWKYRFGDLSVSYEPMAYMDAAYFGEISIGTP</sequence>
<evidence type="ECO:0000256" key="2">
    <source>
        <dbReference type="ARBA" id="ARBA00022801"/>
    </source>
</evidence>
<evidence type="ECO:0000259" key="3">
    <source>
        <dbReference type="Pfam" id="PF07966"/>
    </source>
</evidence>
<feature type="domain" description="Aspartic peptidase N-terminal" evidence="3">
    <location>
        <begin position="24"/>
        <end position="50"/>
    </location>
</feature>
<dbReference type="Pfam" id="PF07966">
    <property type="entry name" value="A1_Propeptide"/>
    <property type="match status" value="1"/>
</dbReference>
<dbReference type="Gene3D" id="6.10.140.60">
    <property type="match status" value="1"/>
</dbReference>
<proteinExistence type="inferred from homology"/>
<evidence type="ECO:0000313" key="4">
    <source>
        <dbReference type="EMBL" id="PNJ89037.1"/>
    </source>
</evidence>
<evidence type="ECO:0000256" key="1">
    <source>
        <dbReference type="ARBA" id="ARBA00007447"/>
    </source>
</evidence>
<organism evidence="4">
    <name type="scientific">Pongo abelii</name>
    <name type="common">Sumatran orangutan</name>
    <name type="synonym">Pongo pygmaeus abelii</name>
    <dbReference type="NCBI Taxonomy" id="9601"/>
    <lineage>
        <taxon>Eukaryota</taxon>
        <taxon>Metazoa</taxon>
        <taxon>Chordata</taxon>
        <taxon>Craniata</taxon>
        <taxon>Vertebrata</taxon>
        <taxon>Euteleostomi</taxon>
        <taxon>Mammalia</taxon>
        <taxon>Eutheria</taxon>
        <taxon>Euarchontoglires</taxon>
        <taxon>Primates</taxon>
        <taxon>Haplorrhini</taxon>
        <taxon>Catarrhini</taxon>
        <taxon>Hominidae</taxon>
        <taxon>Pongo</taxon>
    </lineage>
</organism>
<dbReference type="AlphaFoldDB" id="A0A2J8Y427"/>
<name>A0A2J8Y427_PONAB</name>
<keyword evidence="2" id="KW-0378">Hydrolase</keyword>
<dbReference type="GO" id="GO:0004190">
    <property type="term" value="F:aspartic-type endopeptidase activity"/>
    <property type="evidence" value="ECO:0007669"/>
    <property type="project" value="InterPro"/>
</dbReference>
<gene>
    <name evidence="4" type="ORF">CR201_G0016453</name>
</gene>
<accession>A0A2J8Y427</accession>
<dbReference type="InterPro" id="IPR012848">
    <property type="entry name" value="Aspartic_peptidase_N"/>
</dbReference>
<feature type="non-terminal residue" evidence="4">
    <location>
        <position position="86"/>
    </location>
</feature>
<comment type="caution">
    <text evidence="4">The sequence shown here is derived from an EMBL/GenBank/DDBJ whole genome shotgun (WGS) entry which is preliminary data.</text>
</comment>
<dbReference type="InterPro" id="IPR021109">
    <property type="entry name" value="Peptidase_aspartic_dom_sf"/>
</dbReference>
<protein>
    <submittedName>
        <fullName evidence="4">PGC isoform 4</fullName>
    </submittedName>
</protein>
<dbReference type="GO" id="GO:0006508">
    <property type="term" value="P:proteolysis"/>
    <property type="evidence" value="ECO:0007669"/>
    <property type="project" value="InterPro"/>
</dbReference>
<dbReference type="SUPFAM" id="SSF50630">
    <property type="entry name" value="Acid proteases"/>
    <property type="match status" value="1"/>
</dbReference>